<comment type="caution">
    <text evidence="1">The sequence shown here is derived from an EMBL/GenBank/DDBJ whole genome shotgun (WGS) entry which is preliminary data.</text>
</comment>
<dbReference type="GeneID" id="59350173"/>
<dbReference type="RefSeq" id="XP_037217051.1">
    <property type="nucleotide sequence ID" value="XM_037367657.1"/>
</dbReference>
<dbReference type="AlphaFoldDB" id="A0A8H6SB50"/>
<dbReference type="EMBL" id="JACAZF010000009">
    <property type="protein sequence ID" value="KAF7295688.1"/>
    <property type="molecule type" value="Genomic_DNA"/>
</dbReference>
<evidence type="ECO:0000313" key="1">
    <source>
        <dbReference type="EMBL" id="KAF7295688.1"/>
    </source>
</evidence>
<sequence length="360" mass="40106">MSPDAKLANELLAEVFERYIPTYPTCPPFRGDGSPTTLAQVCSRWRSVAHGTPALWRAVKLDLIKDIALGMTRQTRLDIAQTWLERSYPLPLSIVFRCPTNRTLILAEAFAMLLSYSSHWQYANIMVPAALPVQMQAKGERRDMPMLVGINVDVRSNDTEPHLGLLHVPALQTFIGQLTDDSYYLKMITSDVWRNLTTLKLRDIALADAAPILSQTQALVKLWLDIWNPATARMPAICLPNLETMILEGGSEDDEASVLINALTLPALRCLGFPDDFISVFAPGATVTYVQGLLRLVTTLGCGGSLTKLAMSDCYSSRVLLMDDILAALPSVRRLYLKRDEWPLAVEDLWDSKTVLEQCR</sequence>
<dbReference type="Proteomes" id="UP000636479">
    <property type="component" value="Unassembled WGS sequence"/>
</dbReference>
<dbReference type="OrthoDB" id="3270987at2759"/>
<name>A0A8H6SB50_9AGAR</name>
<organism evidence="1 2">
    <name type="scientific">Mycena indigotica</name>
    <dbReference type="NCBI Taxonomy" id="2126181"/>
    <lineage>
        <taxon>Eukaryota</taxon>
        <taxon>Fungi</taxon>
        <taxon>Dikarya</taxon>
        <taxon>Basidiomycota</taxon>
        <taxon>Agaricomycotina</taxon>
        <taxon>Agaricomycetes</taxon>
        <taxon>Agaricomycetidae</taxon>
        <taxon>Agaricales</taxon>
        <taxon>Marasmiineae</taxon>
        <taxon>Mycenaceae</taxon>
        <taxon>Mycena</taxon>
    </lineage>
</organism>
<reference evidence="1" key="1">
    <citation type="submission" date="2020-05" db="EMBL/GenBank/DDBJ databases">
        <title>Mycena genomes resolve the evolution of fungal bioluminescence.</title>
        <authorList>
            <person name="Tsai I.J."/>
        </authorList>
    </citation>
    <scope>NUCLEOTIDE SEQUENCE</scope>
    <source>
        <strain evidence="1">171206Taipei</strain>
    </source>
</reference>
<protein>
    <submittedName>
        <fullName evidence="1">F-box domain-containing protein</fullName>
    </submittedName>
</protein>
<gene>
    <name evidence="1" type="ORF">MIND_01109100</name>
</gene>
<keyword evidence="2" id="KW-1185">Reference proteome</keyword>
<proteinExistence type="predicted"/>
<evidence type="ECO:0000313" key="2">
    <source>
        <dbReference type="Proteomes" id="UP000636479"/>
    </source>
</evidence>
<accession>A0A8H6SB50</accession>